<gene>
    <name evidence="2" type="ORF">OXYTRIMIC_794</name>
</gene>
<dbReference type="EMBL" id="ARYC01007307">
    <property type="protein sequence ID" value="KEJ82676.1"/>
    <property type="molecule type" value="Genomic_DNA"/>
</dbReference>
<evidence type="ECO:0000313" key="2">
    <source>
        <dbReference type="EMBL" id="KEJ82676.1"/>
    </source>
</evidence>
<keyword evidence="3" id="KW-1185">Reference proteome</keyword>
<organism evidence="2 3">
    <name type="scientific">Oxytricha trifallax</name>
    <dbReference type="NCBI Taxonomy" id="1172189"/>
    <lineage>
        <taxon>Eukaryota</taxon>
        <taxon>Sar</taxon>
        <taxon>Alveolata</taxon>
        <taxon>Ciliophora</taxon>
        <taxon>Intramacronucleata</taxon>
        <taxon>Spirotrichea</taxon>
        <taxon>Stichotrichia</taxon>
        <taxon>Sporadotrichida</taxon>
        <taxon>Oxytrichidae</taxon>
        <taxon>Oxytrichinae</taxon>
        <taxon>Oxytricha</taxon>
    </lineage>
</organism>
<comment type="caution">
    <text evidence="2">The sequence shown here is derived from an EMBL/GenBank/DDBJ whole genome shotgun (WGS) entry which is preliminary data.</text>
</comment>
<feature type="region of interest" description="Disordered" evidence="1">
    <location>
        <begin position="144"/>
        <end position="163"/>
    </location>
</feature>
<dbReference type="Proteomes" id="UP000053232">
    <property type="component" value="Unassembled WGS sequence"/>
</dbReference>
<accession>A0A073HZN7</accession>
<reference evidence="3" key="1">
    <citation type="journal article" date="2014" name="Cell">
        <title>The Architecture of a Scrambled Genome Reveals Massive Levels of Genomic Rearrangement during Development.</title>
        <authorList>
            <person name="Chen X."/>
            <person name="Bracht J.R."/>
            <person name="Goldman A.D."/>
            <person name="Dolzhenko E."/>
            <person name="Clay D.M."/>
            <person name="Swart E.C."/>
            <person name="Perlman D.H."/>
            <person name="Doak T.G."/>
            <person name="Stuart A."/>
            <person name="Amemiya C.T."/>
            <person name="Sebra R.P."/>
            <person name="Landweber L.F."/>
        </authorList>
    </citation>
    <scope>NUCLEOTIDE SEQUENCE [LARGE SCALE GENOMIC DNA]</scope>
    <source>
        <strain evidence="3">JRB310</strain>
    </source>
</reference>
<sequence>MQNNQQHQLQVKSLKIREERRTKTFNPHYTILFSQTSNKNKKSNLQNKANCQINKKQQLKAQIIKTIKPKQNEIIQSDTQAIIQVPPQEAKKVAQAVISTENKSVSRFEGRIEILAQEQPIEEGQEEEEKKELKIVQEIQKQIDDLPKPVETEDKILPPDKVE</sequence>
<evidence type="ECO:0000313" key="3">
    <source>
        <dbReference type="Proteomes" id="UP000053232"/>
    </source>
</evidence>
<proteinExistence type="predicted"/>
<name>A0A073HZN7_9SPIT</name>
<protein>
    <submittedName>
        <fullName evidence="2">Uncharacterized protein</fullName>
    </submittedName>
</protein>
<evidence type="ECO:0000256" key="1">
    <source>
        <dbReference type="SAM" id="MobiDB-lite"/>
    </source>
</evidence>
<dbReference type="AlphaFoldDB" id="A0A073HZN7"/>